<proteinExistence type="predicted"/>
<dbReference type="EMBL" id="LT629732">
    <property type="protein sequence ID" value="SDS40649.1"/>
    <property type="molecule type" value="Genomic_DNA"/>
</dbReference>
<feature type="transmembrane region" description="Helical" evidence="2">
    <location>
        <begin position="274"/>
        <end position="296"/>
    </location>
</feature>
<dbReference type="Proteomes" id="UP000198983">
    <property type="component" value="Chromosome I"/>
</dbReference>
<feature type="compositionally biased region" description="Pro residues" evidence="1">
    <location>
        <begin position="1"/>
        <end position="13"/>
    </location>
</feature>
<sequence length="366" mass="38329">MTAVPEPPLPPTSTPDRRGQPERRDRLAGVTFAQAFAWHRPLMTLAVAMAAVAVVGVVGLFADHRVLTGMPIWAKPTKFALSILIYSVTWAWLIAQLRRLRRTAWWMGTVAAVGLVAEMVVIVGQVLRGTTSHFNETTPLNAALWRSMGISIGFVWVATLVVCVILFRNPGPDRARTLAVRAGGILALLGMALGFLMVIPTAEQIATDADIAGAHTVGLADGGPGLPLLGWSTVGGDLRIPHFVGMHALQLIPLAALVLEFLARGLPALRAPAVRLRLLVVTVSAYVAVLALLTWQALRGQSIVHPDALTGAAAAVVVAGVAAGVLASLRAGRGRDLGADIGADIGGDIGGDPEAGHQQTIVSPVR</sequence>
<feature type="transmembrane region" description="Helical" evidence="2">
    <location>
        <begin position="308"/>
        <end position="329"/>
    </location>
</feature>
<feature type="transmembrane region" description="Helical" evidence="2">
    <location>
        <begin position="240"/>
        <end position="262"/>
    </location>
</feature>
<accession>A0A1H1S090</accession>
<feature type="transmembrane region" description="Helical" evidence="2">
    <location>
        <begin position="105"/>
        <end position="127"/>
    </location>
</feature>
<dbReference type="AlphaFoldDB" id="A0A1H1S090"/>
<protein>
    <submittedName>
        <fullName evidence="3">Uncharacterized protein</fullName>
    </submittedName>
</protein>
<evidence type="ECO:0000313" key="4">
    <source>
        <dbReference type="Proteomes" id="UP000198983"/>
    </source>
</evidence>
<name>A0A1H1S090_9ACTN</name>
<keyword evidence="2" id="KW-0472">Membrane</keyword>
<feature type="transmembrane region" description="Helical" evidence="2">
    <location>
        <begin position="179"/>
        <end position="199"/>
    </location>
</feature>
<feature type="transmembrane region" description="Helical" evidence="2">
    <location>
        <begin position="147"/>
        <end position="167"/>
    </location>
</feature>
<dbReference type="RefSeq" id="WP_197681822.1">
    <property type="nucleotide sequence ID" value="NZ_LT629732.1"/>
</dbReference>
<keyword evidence="4" id="KW-1185">Reference proteome</keyword>
<dbReference type="STRING" id="117157.SAMN04489717_2595"/>
<reference evidence="3 4" key="1">
    <citation type="submission" date="2016-10" db="EMBL/GenBank/DDBJ databases">
        <authorList>
            <person name="de Groot N.N."/>
        </authorList>
    </citation>
    <scope>NUCLEOTIDE SEQUENCE [LARGE SCALE GENOMIC DNA]</scope>
    <source>
        <strain evidence="3 4">DSM 22024</strain>
    </source>
</reference>
<keyword evidence="2" id="KW-0812">Transmembrane</keyword>
<evidence type="ECO:0000313" key="3">
    <source>
        <dbReference type="EMBL" id="SDS40649.1"/>
    </source>
</evidence>
<feature type="region of interest" description="Disordered" evidence="1">
    <location>
        <begin position="1"/>
        <end position="22"/>
    </location>
</feature>
<organism evidence="3 4">
    <name type="scientific">Actinopolymorpha singaporensis</name>
    <dbReference type="NCBI Taxonomy" id="117157"/>
    <lineage>
        <taxon>Bacteria</taxon>
        <taxon>Bacillati</taxon>
        <taxon>Actinomycetota</taxon>
        <taxon>Actinomycetes</taxon>
        <taxon>Propionibacteriales</taxon>
        <taxon>Actinopolymorphaceae</taxon>
        <taxon>Actinopolymorpha</taxon>
    </lineage>
</organism>
<feature type="transmembrane region" description="Helical" evidence="2">
    <location>
        <begin position="42"/>
        <end position="61"/>
    </location>
</feature>
<evidence type="ECO:0000256" key="2">
    <source>
        <dbReference type="SAM" id="Phobius"/>
    </source>
</evidence>
<gene>
    <name evidence="3" type="ORF">SAMN04489717_2595</name>
</gene>
<evidence type="ECO:0000256" key="1">
    <source>
        <dbReference type="SAM" id="MobiDB-lite"/>
    </source>
</evidence>
<keyword evidence="2" id="KW-1133">Transmembrane helix</keyword>